<dbReference type="AlphaFoldDB" id="A0A8H4RQ84"/>
<dbReference type="InterPro" id="IPR036291">
    <property type="entry name" value="NAD(P)-bd_dom_sf"/>
</dbReference>
<name>A0A8H4RQ84_9HELO</name>
<dbReference type="PANTHER" id="PTHR24320:SF236">
    <property type="entry name" value="SHORT-CHAIN DEHYDROGENASE-RELATED"/>
    <property type="match status" value="1"/>
</dbReference>
<sequence length="208" mass="22979">MMPPQGSKTAQGYELTLGVNNIGTFLFTKLLTPVLISTAKVEPPNTIRVIWVASSATEIMSLKGTGIDLNNLDYRVDKSASYKYATSKTGNYFHAVEFAKRYRKDSIISCALNPGNLSSDLARTSGKLFAFQKGLIDYKPVFGAYTELFAGLSGEVTIERSGDWIVPFGRFLPIREDLVGATKAREEGGNGTGLRFWEWTEEQVKPYV</sequence>
<keyword evidence="5" id="KW-1185">Reference proteome</keyword>
<dbReference type="OrthoDB" id="191139at2759"/>
<dbReference type="PANTHER" id="PTHR24320">
    <property type="entry name" value="RETINOL DEHYDROGENASE"/>
    <property type="match status" value="1"/>
</dbReference>
<evidence type="ECO:0000256" key="3">
    <source>
        <dbReference type="ARBA" id="ARBA00023002"/>
    </source>
</evidence>
<dbReference type="GO" id="GO:0016491">
    <property type="term" value="F:oxidoreductase activity"/>
    <property type="evidence" value="ECO:0007669"/>
    <property type="project" value="UniProtKB-KW"/>
</dbReference>
<accession>A0A8H4RQ84</accession>
<dbReference type="SUPFAM" id="SSF51735">
    <property type="entry name" value="NAD(P)-binding Rossmann-fold domains"/>
    <property type="match status" value="1"/>
</dbReference>
<evidence type="ECO:0000313" key="5">
    <source>
        <dbReference type="Proteomes" id="UP000566819"/>
    </source>
</evidence>
<evidence type="ECO:0000313" key="4">
    <source>
        <dbReference type="EMBL" id="KAF4632437.1"/>
    </source>
</evidence>
<dbReference type="EMBL" id="JAAMPI010000348">
    <property type="protein sequence ID" value="KAF4632437.1"/>
    <property type="molecule type" value="Genomic_DNA"/>
</dbReference>
<comment type="similarity">
    <text evidence="1">Belongs to the short-chain dehydrogenases/reductases (SDR) family.</text>
</comment>
<dbReference type="Proteomes" id="UP000566819">
    <property type="component" value="Unassembled WGS sequence"/>
</dbReference>
<evidence type="ECO:0000256" key="2">
    <source>
        <dbReference type="ARBA" id="ARBA00022857"/>
    </source>
</evidence>
<evidence type="ECO:0000256" key="1">
    <source>
        <dbReference type="ARBA" id="ARBA00006484"/>
    </source>
</evidence>
<dbReference type="Gene3D" id="3.40.50.720">
    <property type="entry name" value="NAD(P)-binding Rossmann-like Domain"/>
    <property type="match status" value="1"/>
</dbReference>
<gene>
    <name evidence="4" type="ORF">G7Y89_g5701</name>
</gene>
<reference evidence="4 5" key="1">
    <citation type="submission" date="2020-03" db="EMBL/GenBank/DDBJ databases">
        <title>Draft Genome Sequence of Cudoniella acicularis.</title>
        <authorList>
            <person name="Buettner E."/>
            <person name="Kellner H."/>
        </authorList>
    </citation>
    <scope>NUCLEOTIDE SEQUENCE [LARGE SCALE GENOMIC DNA]</scope>
    <source>
        <strain evidence="4 5">DSM 108380</strain>
    </source>
</reference>
<keyword evidence="2" id="KW-0521">NADP</keyword>
<comment type="caution">
    <text evidence="4">The sequence shown here is derived from an EMBL/GenBank/DDBJ whole genome shotgun (WGS) entry which is preliminary data.</text>
</comment>
<organism evidence="4 5">
    <name type="scientific">Cudoniella acicularis</name>
    <dbReference type="NCBI Taxonomy" id="354080"/>
    <lineage>
        <taxon>Eukaryota</taxon>
        <taxon>Fungi</taxon>
        <taxon>Dikarya</taxon>
        <taxon>Ascomycota</taxon>
        <taxon>Pezizomycotina</taxon>
        <taxon>Leotiomycetes</taxon>
        <taxon>Helotiales</taxon>
        <taxon>Tricladiaceae</taxon>
        <taxon>Cudoniella</taxon>
    </lineage>
</organism>
<keyword evidence="3" id="KW-0560">Oxidoreductase</keyword>
<proteinExistence type="inferred from homology"/>
<protein>
    <submittedName>
        <fullName evidence="4">Uncharacterized protein</fullName>
    </submittedName>
</protein>